<organism evidence="1">
    <name type="scientific">Chaetoceros debilis</name>
    <dbReference type="NCBI Taxonomy" id="122233"/>
    <lineage>
        <taxon>Eukaryota</taxon>
        <taxon>Sar</taxon>
        <taxon>Stramenopiles</taxon>
        <taxon>Ochrophyta</taxon>
        <taxon>Bacillariophyta</taxon>
        <taxon>Coscinodiscophyceae</taxon>
        <taxon>Chaetocerotophycidae</taxon>
        <taxon>Chaetocerotales</taxon>
        <taxon>Chaetocerotaceae</taxon>
        <taxon>Chaetoceros</taxon>
    </lineage>
</organism>
<dbReference type="EMBL" id="HBIO01005914">
    <property type="protein sequence ID" value="CAE0459422.1"/>
    <property type="molecule type" value="Transcribed_RNA"/>
</dbReference>
<dbReference type="AlphaFoldDB" id="A0A7S3PY77"/>
<reference evidence="1" key="1">
    <citation type="submission" date="2021-01" db="EMBL/GenBank/DDBJ databases">
        <authorList>
            <person name="Corre E."/>
            <person name="Pelletier E."/>
            <person name="Niang G."/>
            <person name="Scheremetjew M."/>
            <person name="Finn R."/>
            <person name="Kale V."/>
            <person name="Holt S."/>
            <person name="Cochrane G."/>
            <person name="Meng A."/>
            <person name="Brown T."/>
            <person name="Cohen L."/>
        </authorList>
    </citation>
    <scope>NUCLEOTIDE SEQUENCE</scope>
    <source>
        <strain evidence="1">MM31A-1</strain>
    </source>
</reference>
<accession>A0A7S3PY77</accession>
<sequence length="525" mass="58711">MKYLSFSASLLCAARTIDMSSARAIVKVEPGPDGKYTRIIRDEVDTSRRLLIETETHKQSIGIVENTQRRSLSSDSERSNNVWNIINTMDTYKKGRIFSADSNGRPTLTSYHYVVLPIWWSEENSSSIDVDEIIEALDGAIANHYNQNWGKLEITYEILSQHRLDQSKYNPRWYGTFLSVERAIANQGFAKGQDYDGVMMIHNAAESGMFQYDGGGYGEVNGDFATLCTGLTWNVGRHEIGHNFGHYHHSHNHYNYRTSRPDMPSITDGFDMMSGGNNYYRSDFGIASKWYFNWIPNDSIVLMQPEGSTAACPTCMSSGTFTLNAFDDWWREPTSSNDLRGIHIPVFAEYNEEWDTNIVYSYWLSYRTGNEYSTNGLSLHMAYFELGDSTFGAWHDSMNYDATGFTDNKADSFVLVGSCYHMSPPGYLLDLDVVSASAVQPVVCVDELDAGSSITVSVNFRQDDGTSPQPIVDVEEYSMSCSTQTYDVDASKFSLIHVNGMGKEGGVTVSLSSTSGVAGAIFFDE</sequence>
<evidence type="ECO:0008006" key="2">
    <source>
        <dbReference type="Google" id="ProtNLM"/>
    </source>
</evidence>
<protein>
    <recommendedName>
        <fullName evidence="2">Peptidase M11 gametolysin domain-containing protein</fullName>
    </recommendedName>
</protein>
<gene>
    <name evidence="1" type="ORF">CDEB00056_LOCUS4263</name>
</gene>
<name>A0A7S3PY77_9STRA</name>
<evidence type="ECO:0000313" key="1">
    <source>
        <dbReference type="EMBL" id="CAE0459422.1"/>
    </source>
</evidence>
<proteinExistence type="predicted"/>